<evidence type="ECO:0000259" key="1">
    <source>
        <dbReference type="Pfam" id="PF03358"/>
    </source>
</evidence>
<name>A0ABW2EGM5_9ACTN</name>
<evidence type="ECO:0000313" key="3">
    <source>
        <dbReference type="Proteomes" id="UP001596409"/>
    </source>
</evidence>
<dbReference type="Proteomes" id="UP001596409">
    <property type="component" value="Unassembled WGS sequence"/>
</dbReference>
<accession>A0ABW2EGM5</accession>
<evidence type="ECO:0000313" key="2">
    <source>
        <dbReference type="EMBL" id="MFC7017776.1"/>
    </source>
</evidence>
<dbReference type="Gene3D" id="3.40.50.360">
    <property type="match status" value="1"/>
</dbReference>
<keyword evidence="3" id="KW-1185">Reference proteome</keyword>
<protein>
    <submittedName>
        <fullName evidence="2">NAD(P)H-dependent oxidoreductase</fullName>
    </submittedName>
</protein>
<feature type="domain" description="NADPH-dependent FMN reductase-like" evidence="1">
    <location>
        <begin position="44"/>
        <end position="97"/>
    </location>
</feature>
<sequence length="167" mass="17640">MPSSTTAWPSFRTSTLTTTPTRCPLPVARCRGRTARGDRRGGRILVCTPECAGTLPGSFKNLLDRTVGGTEICDKPTAWINAAAPGRGEGAEAALRAVPDHTDADIVESACARIPVDRRTVGEDGLVTDPEARRRLGETLGLPAASGERATVSGRHTEEGITPCRMC</sequence>
<proteinExistence type="predicted"/>
<dbReference type="Pfam" id="PF03358">
    <property type="entry name" value="FMN_red"/>
    <property type="match status" value="1"/>
</dbReference>
<dbReference type="InterPro" id="IPR005025">
    <property type="entry name" value="FMN_Rdtase-like_dom"/>
</dbReference>
<gene>
    <name evidence="2" type="ORF">ACFQMH_40045</name>
</gene>
<reference evidence="3" key="1">
    <citation type="journal article" date="2019" name="Int. J. Syst. Evol. Microbiol.">
        <title>The Global Catalogue of Microorganisms (GCM) 10K type strain sequencing project: providing services to taxonomists for standard genome sequencing and annotation.</title>
        <authorList>
            <consortium name="The Broad Institute Genomics Platform"/>
            <consortium name="The Broad Institute Genome Sequencing Center for Infectious Disease"/>
            <person name="Wu L."/>
            <person name="Ma J."/>
        </authorList>
    </citation>
    <scope>NUCLEOTIDE SEQUENCE [LARGE SCALE GENOMIC DNA]</scope>
    <source>
        <strain evidence="3">JCM 4855</strain>
    </source>
</reference>
<dbReference type="EMBL" id="JBHSYM010000111">
    <property type="protein sequence ID" value="MFC7017776.1"/>
    <property type="molecule type" value="Genomic_DNA"/>
</dbReference>
<dbReference type="RefSeq" id="WP_385870549.1">
    <property type="nucleotide sequence ID" value="NZ_JBHSYM010000111.1"/>
</dbReference>
<dbReference type="SUPFAM" id="SSF52218">
    <property type="entry name" value="Flavoproteins"/>
    <property type="match status" value="1"/>
</dbReference>
<comment type="caution">
    <text evidence="2">The sequence shown here is derived from an EMBL/GenBank/DDBJ whole genome shotgun (WGS) entry which is preliminary data.</text>
</comment>
<dbReference type="InterPro" id="IPR029039">
    <property type="entry name" value="Flavoprotein-like_sf"/>
</dbReference>
<organism evidence="2 3">
    <name type="scientific">Streptomyces viridiviolaceus</name>
    <dbReference type="NCBI Taxonomy" id="68282"/>
    <lineage>
        <taxon>Bacteria</taxon>
        <taxon>Bacillati</taxon>
        <taxon>Actinomycetota</taxon>
        <taxon>Actinomycetes</taxon>
        <taxon>Kitasatosporales</taxon>
        <taxon>Streptomycetaceae</taxon>
        <taxon>Streptomyces</taxon>
    </lineage>
</organism>